<gene>
    <name evidence="3" type="ORF">DFH94DRAFT_326553</name>
</gene>
<accession>A0A9P5N1C8</accession>
<dbReference type="Proteomes" id="UP000759537">
    <property type="component" value="Unassembled WGS sequence"/>
</dbReference>
<dbReference type="AlphaFoldDB" id="A0A9P5N1C8"/>
<protein>
    <submittedName>
        <fullName evidence="3">Uncharacterized protein</fullName>
    </submittedName>
</protein>
<comment type="caution">
    <text evidence="3">The sequence shown here is derived from an EMBL/GenBank/DDBJ whole genome shotgun (WGS) entry which is preliminary data.</text>
</comment>
<feature type="transmembrane region" description="Helical" evidence="2">
    <location>
        <begin position="35"/>
        <end position="57"/>
    </location>
</feature>
<keyword evidence="2" id="KW-0812">Transmembrane</keyword>
<evidence type="ECO:0000313" key="3">
    <source>
        <dbReference type="EMBL" id="KAF8483821.1"/>
    </source>
</evidence>
<organism evidence="3 4">
    <name type="scientific">Russula ochroleuca</name>
    <dbReference type="NCBI Taxonomy" id="152965"/>
    <lineage>
        <taxon>Eukaryota</taxon>
        <taxon>Fungi</taxon>
        <taxon>Dikarya</taxon>
        <taxon>Basidiomycota</taxon>
        <taxon>Agaricomycotina</taxon>
        <taxon>Agaricomycetes</taxon>
        <taxon>Russulales</taxon>
        <taxon>Russulaceae</taxon>
        <taxon>Russula</taxon>
    </lineage>
</organism>
<reference evidence="3" key="2">
    <citation type="journal article" date="2020" name="Nat. Commun.">
        <title>Large-scale genome sequencing of mycorrhizal fungi provides insights into the early evolution of symbiotic traits.</title>
        <authorList>
            <person name="Miyauchi S."/>
            <person name="Kiss E."/>
            <person name="Kuo A."/>
            <person name="Drula E."/>
            <person name="Kohler A."/>
            <person name="Sanchez-Garcia M."/>
            <person name="Morin E."/>
            <person name="Andreopoulos B."/>
            <person name="Barry K.W."/>
            <person name="Bonito G."/>
            <person name="Buee M."/>
            <person name="Carver A."/>
            <person name="Chen C."/>
            <person name="Cichocki N."/>
            <person name="Clum A."/>
            <person name="Culley D."/>
            <person name="Crous P.W."/>
            <person name="Fauchery L."/>
            <person name="Girlanda M."/>
            <person name="Hayes R.D."/>
            <person name="Keri Z."/>
            <person name="LaButti K."/>
            <person name="Lipzen A."/>
            <person name="Lombard V."/>
            <person name="Magnuson J."/>
            <person name="Maillard F."/>
            <person name="Murat C."/>
            <person name="Nolan M."/>
            <person name="Ohm R.A."/>
            <person name="Pangilinan J."/>
            <person name="Pereira M.F."/>
            <person name="Perotto S."/>
            <person name="Peter M."/>
            <person name="Pfister S."/>
            <person name="Riley R."/>
            <person name="Sitrit Y."/>
            <person name="Stielow J.B."/>
            <person name="Szollosi G."/>
            <person name="Zifcakova L."/>
            <person name="Stursova M."/>
            <person name="Spatafora J.W."/>
            <person name="Tedersoo L."/>
            <person name="Vaario L.M."/>
            <person name="Yamada A."/>
            <person name="Yan M."/>
            <person name="Wang P."/>
            <person name="Xu J."/>
            <person name="Bruns T."/>
            <person name="Baldrian P."/>
            <person name="Vilgalys R."/>
            <person name="Dunand C."/>
            <person name="Henrissat B."/>
            <person name="Grigoriev I.V."/>
            <person name="Hibbett D."/>
            <person name="Nagy L.G."/>
            <person name="Martin F.M."/>
        </authorList>
    </citation>
    <scope>NUCLEOTIDE SEQUENCE</scope>
    <source>
        <strain evidence="3">Prilba</strain>
    </source>
</reference>
<proteinExistence type="predicted"/>
<evidence type="ECO:0000256" key="2">
    <source>
        <dbReference type="SAM" id="Phobius"/>
    </source>
</evidence>
<name>A0A9P5N1C8_9AGAM</name>
<evidence type="ECO:0000256" key="1">
    <source>
        <dbReference type="SAM" id="MobiDB-lite"/>
    </source>
</evidence>
<keyword evidence="4" id="KW-1185">Reference proteome</keyword>
<keyword evidence="2" id="KW-0472">Membrane</keyword>
<keyword evidence="2" id="KW-1133">Transmembrane helix</keyword>
<dbReference type="OrthoDB" id="3217798at2759"/>
<sequence>MSSSSVSPSSTATDSSSSSPTPTTSGGGTPATATLLFGFLVIFAALFAAFLFLALFWKFQRRRLVALPLEIGEIGGTHRGVPKLWEAWIRDEPSENQWKWESISPLSIDVDRELSEEAIGSTSRSRRPWPFCLFRRKPVPPPSDAQQQQQPDPHTDADAEAISTGLISGVRASFVIAMPHADAPEQWRRSEISRVSQVVEQHNWRRKEYAIGIYHPSFREGWSL</sequence>
<dbReference type="EMBL" id="WHVB01000004">
    <property type="protein sequence ID" value="KAF8483821.1"/>
    <property type="molecule type" value="Genomic_DNA"/>
</dbReference>
<reference evidence="3" key="1">
    <citation type="submission" date="2019-10" db="EMBL/GenBank/DDBJ databases">
        <authorList>
            <consortium name="DOE Joint Genome Institute"/>
            <person name="Kuo A."/>
            <person name="Miyauchi S."/>
            <person name="Kiss E."/>
            <person name="Drula E."/>
            <person name="Kohler A."/>
            <person name="Sanchez-Garcia M."/>
            <person name="Andreopoulos B."/>
            <person name="Barry K.W."/>
            <person name="Bonito G."/>
            <person name="Buee M."/>
            <person name="Carver A."/>
            <person name="Chen C."/>
            <person name="Cichocki N."/>
            <person name="Clum A."/>
            <person name="Culley D."/>
            <person name="Crous P.W."/>
            <person name="Fauchery L."/>
            <person name="Girlanda M."/>
            <person name="Hayes R."/>
            <person name="Keri Z."/>
            <person name="LaButti K."/>
            <person name="Lipzen A."/>
            <person name="Lombard V."/>
            <person name="Magnuson J."/>
            <person name="Maillard F."/>
            <person name="Morin E."/>
            <person name="Murat C."/>
            <person name="Nolan M."/>
            <person name="Ohm R."/>
            <person name="Pangilinan J."/>
            <person name="Pereira M."/>
            <person name="Perotto S."/>
            <person name="Peter M."/>
            <person name="Riley R."/>
            <person name="Sitrit Y."/>
            <person name="Stielow B."/>
            <person name="Szollosi G."/>
            <person name="Zifcakova L."/>
            <person name="Stursova M."/>
            <person name="Spatafora J.W."/>
            <person name="Tedersoo L."/>
            <person name="Vaario L.-M."/>
            <person name="Yamada A."/>
            <person name="Yan M."/>
            <person name="Wang P."/>
            <person name="Xu J."/>
            <person name="Bruns T."/>
            <person name="Baldrian P."/>
            <person name="Vilgalys R."/>
            <person name="Henrissat B."/>
            <person name="Grigoriev I.V."/>
            <person name="Hibbett D."/>
            <person name="Nagy L.G."/>
            <person name="Martin F.M."/>
        </authorList>
    </citation>
    <scope>NUCLEOTIDE SEQUENCE</scope>
    <source>
        <strain evidence="3">Prilba</strain>
    </source>
</reference>
<evidence type="ECO:0000313" key="4">
    <source>
        <dbReference type="Proteomes" id="UP000759537"/>
    </source>
</evidence>
<feature type="region of interest" description="Disordered" evidence="1">
    <location>
        <begin position="1"/>
        <end position="27"/>
    </location>
</feature>